<dbReference type="InterPro" id="IPR010982">
    <property type="entry name" value="Lambda_DNA-bd_dom_sf"/>
</dbReference>
<dbReference type="SUPFAM" id="SSF47413">
    <property type="entry name" value="lambda repressor-like DNA-binding domains"/>
    <property type="match status" value="1"/>
</dbReference>
<dbReference type="InterPro" id="IPR001387">
    <property type="entry name" value="Cro/C1-type_HTH"/>
</dbReference>
<evidence type="ECO:0000259" key="1">
    <source>
        <dbReference type="PROSITE" id="PS50943"/>
    </source>
</evidence>
<organism evidence="2 3">
    <name type="scientific">Belnapia arida</name>
    <dbReference type="NCBI Taxonomy" id="2804533"/>
    <lineage>
        <taxon>Bacteria</taxon>
        <taxon>Pseudomonadati</taxon>
        <taxon>Pseudomonadota</taxon>
        <taxon>Alphaproteobacteria</taxon>
        <taxon>Acetobacterales</taxon>
        <taxon>Roseomonadaceae</taxon>
        <taxon>Belnapia</taxon>
    </lineage>
</organism>
<dbReference type="Proteomes" id="UP000660885">
    <property type="component" value="Unassembled WGS sequence"/>
</dbReference>
<reference evidence="2 3" key="1">
    <citation type="submission" date="2021-01" db="EMBL/GenBank/DDBJ databases">
        <title>Belnapia mucosa sp. nov. and Belnapia arida sp. nov., isolated from the Tabernas Desert (Almeria, Spain).</title>
        <authorList>
            <person name="Molina-Menor E."/>
            <person name="Vidal-Verdu A."/>
            <person name="Calonge A."/>
            <person name="Satari L."/>
            <person name="Pereto J."/>
            <person name="Porcar M."/>
        </authorList>
    </citation>
    <scope>NUCLEOTIDE SEQUENCE [LARGE SCALE GENOMIC DNA]</scope>
    <source>
        <strain evidence="2 3">T18</strain>
    </source>
</reference>
<dbReference type="RefSeq" id="WP_202829678.1">
    <property type="nucleotide sequence ID" value="NZ_JAETWB010000001.1"/>
</dbReference>
<protein>
    <submittedName>
        <fullName evidence="2">Helix-turn-helix transcriptional regulator</fullName>
    </submittedName>
</protein>
<gene>
    <name evidence="2" type="ORF">JMJ56_00640</name>
</gene>
<feature type="domain" description="HTH cro/C1-type" evidence="1">
    <location>
        <begin position="11"/>
        <end position="65"/>
    </location>
</feature>
<dbReference type="CDD" id="cd00093">
    <property type="entry name" value="HTH_XRE"/>
    <property type="match status" value="1"/>
</dbReference>
<evidence type="ECO:0000313" key="3">
    <source>
        <dbReference type="Proteomes" id="UP000660885"/>
    </source>
</evidence>
<keyword evidence="3" id="KW-1185">Reference proteome</keyword>
<dbReference type="PROSITE" id="PS50943">
    <property type="entry name" value="HTH_CROC1"/>
    <property type="match status" value="1"/>
</dbReference>
<name>A0ABS1TVM0_9PROT</name>
<accession>A0ABS1TVM0</accession>
<sequence>MRNAEPIHHRLKQARLDAGVTLAQMGVALGVSPQQVLKYERGQNRLCADRLPVWAALCNTSVEGLLGQAGRHALTHLAGHGVMSLVQAFTAIGDPSVRQALIETARALALADRQRREKPALPLAGN</sequence>
<evidence type="ECO:0000313" key="2">
    <source>
        <dbReference type="EMBL" id="MBL6076488.1"/>
    </source>
</evidence>
<comment type="caution">
    <text evidence="2">The sequence shown here is derived from an EMBL/GenBank/DDBJ whole genome shotgun (WGS) entry which is preliminary data.</text>
</comment>
<dbReference type="Gene3D" id="1.10.260.40">
    <property type="entry name" value="lambda repressor-like DNA-binding domains"/>
    <property type="match status" value="1"/>
</dbReference>
<dbReference type="SMART" id="SM00530">
    <property type="entry name" value="HTH_XRE"/>
    <property type="match status" value="1"/>
</dbReference>
<proteinExistence type="predicted"/>
<dbReference type="EMBL" id="JAETWB010000001">
    <property type="protein sequence ID" value="MBL6076488.1"/>
    <property type="molecule type" value="Genomic_DNA"/>
</dbReference>
<dbReference type="Pfam" id="PF13560">
    <property type="entry name" value="HTH_31"/>
    <property type="match status" value="1"/>
</dbReference>